<evidence type="ECO:0000256" key="18">
    <source>
        <dbReference type="SAM" id="SignalP"/>
    </source>
</evidence>
<dbReference type="AlphaFoldDB" id="A0A430G1G8"/>
<dbReference type="CDD" id="cd13912">
    <property type="entry name" value="CcO_II_C"/>
    <property type="match status" value="1"/>
</dbReference>
<evidence type="ECO:0000256" key="17">
    <source>
        <dbReference type="SAM" id="Phobius"/>
    </source>
</evidence>
<name>A0A430G1G8_9SPHN</name>
<evidence type="ECO:0000256" key="12">
    <source>
        <dbReference type="ARBA" id="ARBA00024688"/>
    </source>
</evidence>
<dbReference type="NCBIfam" id="TIGR02866">
    <property type="entry name" value="CoxB"/>
    <property type="match status" value="1"/>
</dbReference>
<dbReference type="PANTHER" id="PTHR22888:SF9">
    <property type="entry name" value="CYTOCHROME C OXIDASE SUBUNIT 2"/>
    <property type="match status" value="1"/>
</dbReference>
<dbReference type="SUPFAM" id="SSF81464">
    <property type="entry name" value="Cytochrome c oxidase subunit II-like, transmembrane region"/>
    <property type="match status" value="1"/>
</dbReference>
<evidence type="ECO:0000256" key="10">
    <source>
        <dbReference type="ARBA" id="ARBA00023008"/>
    </source>
</evidence>
<evidence type="ECO:0000256" key="6">
    <source>
        <dbReference type="ARBA" id="ARBA00022723"/>
    </source>
</evidence>
<organism evidence="21 22">
    <name type="scientific">Sphingomonas koreensis</name>
    <dbReference type="NCBI Taxonomy" id="93064"/>
    <lineage>
        <taxon>Bacteria</taxon>
        <taxon>Pseudomonadati</taxon>
        <taxon>Pseudomonadota</taxon>
        <taxon>Alphaproteobacteria</taxon>
        <taxon>Sphingomonadales</taxon>
        <taxon>Sphingomonadaceae</taxon>
        <taxon>Sphingomonas</taxon>
    </lineage>
</organism>
<comment type="subcellular location">
    <subcellularLocation>
        <location evidence="14">Cell membrane</location>
        <topology evidence="14">Multi-pass membrane protein</topology>
    </subcellularLocation>
    <subcellularLocation>
        <location evidence="1">Membrane</location>
        <topology evidence="1">Multi-pass membrane protein</topology>
    </subcellularLocation>
</comment>
<evidence type="ECO:0000256" key="8">
    <source>
        <dbReference type="ARBA" id="ARBA00022982"/>
    </source>
</evidence>
<dbReference type="GO" id="GO:0016491">
    <property type="term" value="F:oxidoreductase activity"/>
    <property type="evidence" value="ECO:0007669"/>
    <property type="project" value="UniProtKB-KW"/>
</dbReference>
<dbReference type="Gene3D" id="2.60.40.420">
    <property type="entry name" value="Cupredoxins - blue copper proteins"/>
    <property type="match status" value="1"/>
</dbReference>
<dbReference type="InterPro" id="IPR014222">
    <property type="entry name" value="Cyt_c_oxidase_su2"/>
</dbReference>
<dbReference type="Gene3D" id="1.10.287.90">
    <property type="match status" value="1"/>
</dbReference>
<evidence type="ECO:0000256" key="15">
    <source>
        <dbReference type="RuleBase" id="RU004024"/>
    </source>
</evidence>
<evidence type="ECO:0000256" key="13">
    <source>
        <dbReference type="ARBA" id="ARBA00047816"/>
    </source>
</evidence>
<feature type="transmembrane region" description="Helical" evidence="17">
    <location>
        <begin position="118"/>
        <end position="140"/>
    </location>
</feature>
<accession>A0A430G1G8</accession>
<dbReference type="InterPro" id="IPR036257">
    <property type="entry name" value="Cyt_c_oxidase_su2_TM_sf"/>
</dbReference>
<evidence type="ECO:0000256" key="2">
    <source>
        <dbReference type="ARBA" id="ARBA00007866"/>
    </source>
</evidence>
<dbReference type="PRINTS" id="PR01166">
    <property type="entry name" value="CYCOXIDASEII"/>
</dbReference>
<evidence type="ECO:0000313" key="21">
    <source>
        <dbReference type="EMBL" id="RSY81089.1"/>
    </source>
</evidence>
<reference evidence="21 22" key="1">
    <citation type="submission" date="2018-07" db="EMBL/GenBank/DDBJ databases">
        <title>Genomic and Epidemiologic Investigation of an Indolent Hospital Outbreak.</title>
        <authorList>
            <person name="Johnson R.C."/>
            <person name="Deming C."/>
            <person name="Conlan S."/>
            <person name="Zellmer C.J."/>
            <person name="Michelin A.V."/>
            <person name="Lee-Lin S."/>
            <person name="Thomas P.J."/>
            <person name="Park M."/>
            <person name="Weingarten R.A."/>
            <person name="Less J."/>
            <person name="Dekker J.P."/>
            <person name="Frank K.M."/>
            <person name="Musser K.A."/>
            <person name="Mcquiston J.R."/>
            <person name="Henderson D.K."/>
            <person name="Lau A.F."/>
            <person name="Palmore T.N."/>
            <person name="Segre J.A."/>
        </authorList>
    </citation>
    <scope>NUCLEOTIDE SEQUENCE [LARGE SCALE GENOMIC DNA]</scope>
    <source>
        <strain evidence="21 22">SK-CDC1_0717</strain>
    </source>
</reference>
<keyword evidence="9 17" id="KW-1133">Transmembrane helix</keyword>
<feature type="chain" id="PRO_5019340770" description="Cytochrome c oxidase subunit 2" evidence="18">
    <location>
        <begin position="25"/>
        <end position="384"/>
    </location>
</feature>
<proteinExistence type="inferred from homology"/>
<dbReference type="PROSITE" id="PS00078">
    <property type="entry name" value="COX2"/>
    <property type="match status" value="1"/>
</dbReference>
<dbReference type="GO" id="GO:0005507">
    <property type="term" value="F:copper ion binding"/>
    <property type="evidence" value="ECO:0007669"/>
    <property type="project" value="InterPro"/>
</dbReference>
<evidence type="ECO:0000256" key="3">
    <source>
        <dbReference type="ARBA" id="ARBA00022448"/>
    </source>
</evidence>
<comment type="caution">
    <text evidence="21">The sequence shown here is derived from an EMBL/GenBank/DDBJ whole genome shotgun (WGS) entry which is preliminary data.</text>
</comment>
<keyword evidence="6 15" id="KW-0479">Metal-binding</keyword>
<dbReference type="EMBL" id="QQYZ01000015">
    <property type="protein sequence ID" value="RSY81089.1"/>
    <property type="molecule type" value="Genomic_DNA"/>
</dbReference>
<sequence>MRMHGLKAIVLAAGLALAGGMAQAQTAPAAAPSVPAAEAPKAPAPVAVESPAAAAAPAAATTEAAAPAAATPADPTLNPDGTHKNGPTPGIGQPVDKHIGIQPQVTKLGESAAHFHNWILLPIITIISVFVLILLGWTILRYRRKANPNPSKTSHNTLIEIIWTVVPVLILAVIAWPSISLLAKQFKPAPDNAVTIKAIGNQWYWSYEYPDHGAISITANMLKEKGDPTLAKGARYRTDVDGPRLLAADNRIVVPVGTPIRLIATANDVIHSWAIPAFWIKIDAVPGRLNETSFIVDKPGVYFGQCSELCGARHAYMPIVVEAVEPAVFAQWVAAKGGKMPEAAKPAAAAPAPAAPAAAPAGNTAETPADNAAEAAATTNQADQ</sequence>
<comment type="function">
    <text evidence="12 15">Subunits I and II form the functional core of the enzyme complex. Electrons originating in cytochrome c are transferred via heme a and Cu(A) to the binuclear center formed by heme a3 and Cu(B).</text>
</comment>
<keyword evidence="7" id="KW-1278">Translocase</keyword>
<dbReference type="PANTHER" id="PTHR22888">
    <property type="entry name" value="CYTOCHROME C OXIDASE, SUBUNIT II"/>
    <property type="match status" value="1"/>
</dbReference>
<keyword evidence="5 14" id="KW-0812">Transmembrane</keyword>
<evidence type="ECO:0000256" key="4">
    <source>
        <dbReference type="ARBA" id="ARBA00022660"/>
    </source>
</evidence>
<keyword evidence="21" id="KW-0560">Oxidoreductase</keyword>
<dbReference type="PROSITE" id="PS50857">
    <property type="entry name" value="COX2_CUA"/>
    <property type="match status" value="1"/>
</dbReference>
<dbReference type="InterPro" id="IPR002429">
    <property type="entry name" value="CcO_II-like_C"/>
</dbReference>
<keyword evidence="3 14" id="KW-0813">Transport</keyword>
<comment type="catalytic activity">
    <reaction evidence="13 15">
        <text>4 Fe(II)-[cytochrome c] + O2 + 8 H(+)(in) = 4 Fe(III)-[cytochrome c] + 2 H2O + 4 H(+)(out)</text>
        <dbReference type="Rhea" id="RHEA:11436"/>
        <dbReference type="Rhea" id="RHEA-COMP:10350"/>
        <dbReference type="Rhea" id="RHEA-COMP:14399"/>
        <dbReference type="ChEBI" id="CHEBI:15377"/>
        <dbReference type="ChEBI" id="CHEBI:15378"/>
        <dbReference type="ChEBI" id="CHEBI:15379"/>
        <dbReference type="ChEBI" id="CHEBI:29033"/>
        <dbReference type="ChEBI" id="CHEBI:29034"/>
        <dbReference type="EC" id="7.1.1.9"/>
    </reaction>
</comment>
<feature type="region of interest" description="Disordered" evidence="16">
    <location>
        <begin position="344"/>
        <end position="384"/>
    </location>
</feature>
<dbReference type="Pfam" id="PF00116">
    <property type="entry name" value="COX2"/>
    <property type="match status" value="1"/>
</dbReference>
<dbReference type="GO" id="GO:0004129">
    <property type="term" value="F:cytochrome-c oxidase activity"/>
    <property type="evidence" value="ECO:0007669"/>
    <property type="project" value="UniProtKB-EC"/>
</dbReference>
<evidence type="ECO:0000256" key="9">
    <source>
        <dbReference type="ARBA" id="ARBA00022989"/>
    </source>
</evidence>
<dbReference type="InterPro" id="IPR008972">
    <property type="entry name" value="Cupredoxin"/>
</dbReference>
<feature type="compositionally biased region" description="Low complexity" evidence="16">
    <location>
        <begin position="58"/>
        <end position="73"/>
    </location>
</feature>
<evidence type="ECO:0000256" key="16">
    <source>
        <dbReference type="SAM" id="MobiDB-lite"/>
    </source>
</evidence>
<dbReference type="PROSITE" id="PS50999">
    <property type="entry name" value="COX2_TM"/>
    <property type="match status" value="1"/>
</dbReference>
<evidence type="ECO:0000256" key="5">
    <source>
        <dbReference type="ARBA" id="ARBA00022692"/>
    </source>
</evidence>
<dbReference type="SUPFAM" id="SSF49503">
    <property type="entry name" value="Cupredoxins"/>
    <property type="match status" value="1"/>
</dbReference>
<dbReference type="InterPro" id="IPR011759">
    <property type="entry name" value="Cyt_c_oxidase_su2_TM_dom"/>
</dbReference>
<dbReference type="GO" id="GO:0005886">
    <property type="term" value="C:plasma membrane"/>
    <property type="evidence" value="ECO:0007669"/>
    <property type="project" value="UniProtKB-SubCell"/>
</dbReference>
<comment type="cofactor">
    <cofactor evidence="15">
        <name>Cu cation</name>
        <dbReference type="ChEBI" id="CHEBI:23378"/>
    </cofactor>
    <text evidence="15">Binds a copper A center.</text>
</comment>
<evidence type="ECO:0000259" key="20">
    <source>
        <dbReference type="PROSITE" id="PS50999"/>
    </source>
</evidence>
<dbReference type="EC" id="7.1.1.9" evidence="15"/>
<feature type="region of interest" description="Disordered" evidence="16">
    <location>
        <begin position="58"/>
        <end position="96"/>
    </location>
</feature>
<protein>
    <recommendedName>
        <fullName evidence="15">Cytochrome c oxidase subunit 2</fullName>
        <ecNumber evidence="15">7.1.1.9</ecNumber>
    </recommendedName>
</protein>
<dbReference type="InterPro" id="IPR034210">
    <property type="entry name" value="CcO_II_C"/>
</dbReference>
<keyword evidence="4 14" id="KW-0679">Respiratory chain</keyword>
<comment type="similarity">
    <text evidence="2 14">Belongs to the cytochrome c oxidase subunit 2 family.</text>
</comment>
<dbReference type="InterPro" id="IPR001505">
    <property type="entry name" value="Copper_CuA"/>
</dbReference>
<keyword evidence="8 14" id="KW-0249">Electron transport</keyword>
<gene>
    <name evidence="21" type="primary">coxB</name>
    <name evidence="21" type="ORF">DAH66_15230</name>
</gene>
<feature type="signal peptide" evidence="18">
    <location>
        <begin position="1"/>
        <end position="24"/>
    </location>
</feature>
<evidence type="ECO:0000256" key="11">
    <source>
        <dbReference type="ARBA" id="ARBA00023136"/>
    </source>
</evidence>
<dbReference type="Pfam" id="PF02790">
    <property type="entry name" value="COX2_TM"/>
    <property type="match status" value="1"/>
</dbReference>
<evidence type="ECO:0000256" key="7">
    <source>
        <dbReference type="ARBA" id="ARBA00022967"/>
    </source>
</evidence>
<dbReference type="Proteomes" id="UP000287746">
    <property type="component" value="Unassembled WGS sequence"/>
</dbReference>
<keyword evidence="11 17" id="KW-0472">Membrane</keyword>
<evidence type="ECO:0000259" key="19">
    <source>
        <dbReference type="PROSITE" id="PS50857"/>
    </source>
</evidence>
<feature type="domain" description="Cytochrome oxidase subunit II transmembrane region profile" evidence="20">
    <location>
        <begin position="93"/>
        <end position="189"/>
    </location>
</feature>
<feature type="domain" description="Cytochrome oxidase subunit II copper A binding" evidence="19">
    <location>
        <begin position="191"/>
        <end position="335"/>
    </location>
</feature>
<feature type="transmembrane region" description="Helical" evidence="17">
    <location>
        <begin position="161"/>
        <end position="183"/>
    </location>
</feature>
<evidence type="ECO:0000313" key="22">
    <source>
        <dbReference type="Proteomes" id="UP000287746"/>
    </source>
</evidence>
<dbReference type="InterPro" id="IPR045187">
    <property type="entry name" value="CcO_II"/>
</dbReference>
<evidence type="ECO:0000256" key="14">
    <source>
        <dbReference type="RuleBase" id="RU000456"/>
    </source>
</evidence>
<keyword evidence="10 15" id="KW-0186">Copper</keyword>
<evidence type="ECO:0000256" key="1">
    <source>
        <dbReference type="ARBA" id="ARBA00004141"/>
    </source>
</evidence>
<keyword evidence="18" id="KW-0732">Signal</keyword>
<dbReference type="GO" id="GO:0042773">
    <property type="term" value="P:ATP synthesis coupled electron transport"/>
    <property type="evidence" value="ECO:0007669"/>
    <property type="project" value="TreeGrafter"/>
</dbReference>